<accession>A0A1F6EKY1</accession>
<dbReference type="EMBL" id="MFMA01000015">
    <property type="protein sequence ID" value="OGG74002.1"/>
    <property type="molecule type" value="Genomic_DNA"/>
</dbReference>
<gene>
    <name evidence="2" type="ORF">A3A40_01930</name>
</gene>
<feature type="transmembrane region" description="Helical" evidence="1">
    <location>
        <begin position="50"/>
        <end position="68"/>
    </location>
</feature>
<protein>
    <recommendedName>
        <fullName evidence="4">VanZ-like domain-containing protein</fullName>
    </recommendedName>
</protein>
<keyword evidence="1" id="KW-1133">Transmembrane helix</keyword>
<organism evidence="2 3">
    <name type="scientific">Candidatus Kaiserbacteria bacterium RIFCSPLOWO2_01_FULL_54_20</name>
    <dbReference type="NCBI Taxonomy" id="1798513"/>
    <lineage>
        <taxon>Bacteria</taxon>
        <taxon>Candidatus Kaiseribacteriota</taxon>
    </lineage>
</organism>
<dbReference type="STRING" id="1798513.A3A40_01930"/>
<evidence type="ECO:0000313" key="2">
    <source>
        <dbReference type="EMBL" id="OGG74002.1"/>
    </source>
</evidence>
<dbReference type="Proteomes" id="UP000178427">
    <property type="component" value="Unassembled WGS sequence"/>
</dbReference>
<keyword evidence="1" id="KW-0812">Transmembrane</keyword>
<keyword evidence="1" id="KW-0472">Membrane</keyword>
<proteinExistence type="predicted"/>
<feature type="transmembrane region" description="Helical" evidence="1">
    <location>
        <begin position="75"/>
        <end position="92"/>
    </location>
</feature>
<comment type="caution">
    <text evidence="2">The sequence shown here is derived from an EMBL/GenBank/DDBJ whole genome shotgun (WGS) entry which is preliminary data.</text>
</comment>
<evidence type="ECO:0000313" key="3">
    <source>
        <dbReference type="Proteomes" id="UP000178427"/>
    </source>
</evidence>
<name>A0A1F6EKY1_9BACT</name>
<evidence type="ECO:0008006" key="4">
    <source>
        <dbReference type="Google" id="ProtNLM"/>
    </source>
</evidence>
<sequence>MKIVLIRLLTIIAMYVLAYYVALYFGMAYGYLFPRSLGGGSLIPVAATEWIRGISLALIFLTVLSFNLLKGKGKWWWITIASSPAILLELWLDPLHIYVPIILALIGWGLGHLANKALSKLVPGVMAKIG</sequence>
<feature type="transmembrane region" description="Helical" evidence="1">
    <location>
        <begin position="12"/>
        <end position="30"/>
    </location>
</feature>
<evidence type="ECO:0000256" key="1">
    <source>
        <dbReference type="SAM" id="Phobius"/>
    </source>
</evidence>
<feature type="transmembrane region" description="Helical" evidence="1">
    <location>
        <begin position="98"/>
        <end position="118"/>
    </location>
</feature>
<dbReference type="AlphaFoldDB" id="A0A1F6EKY1"/>
<reference evidence="2 3" key="1">
    <citation type="journal article" date="2016" name="Nat. Commun.">
        <title>Thousands of microbial genomes shed light on interconnected biogeochemical processes in an aquifer system.</title>
        <authorList>
            <person name="Anantharaman K."/>
            <person name="Brown C.T."/>
            <person name="Hug L.A."/>
            <person name="Sharon I."/>
            <person name="Castelle C.J."/>
            <person name="Probst A.J."/>
            <person name="Thomas B.C."/>
            <person name="Singh A."/>
            <person name="Wilkins M.J."/>
            <person name="Karaoz U."/>
            <person name="Brodie E.L."/>
            <person name="Williams K.H."/>
            <person name="Hubbard S.S."/>
            <person name="Banfield J.F."/>
        </authorList>
    </citation>
    <scope>NUCLEOTIDE SEQUENCE [LARGE SCALE GENOMIC DNA]</scope>
</reference>